<keyword evidence="3 6" id="KW-0812">Transmembrane</keyword>
<evidence type="ECO:0000256" key="2">
    <source>
        <dbReference type="ARBA" id="ARBA00005982"/>
    </source>
</evidence>
<sequence>MIELKADSKSESAEIIYDEYGYTPTLPPDFEIGIPEKLRLSALIVIVVELCERFAYYGAAVMFTTYMQEKLGVQKDHSVSINQGFNFIGYAFTLLGGYLSDQYLGKYKTIVIFSTWYFLGTSLLTVSTISSLPQHTSFILFILSIYVFIGIGSSGLKSSITTFAAEQVRVGYKPTGKPGEYYDSKLTVQKCYRYFYWAINVGALFSMIVSPAVSTRTYVGAYGISAGFMALYLTLFVSSYKIFIHKNPSGSIFKKVYACFKYARQHKSPENENWLDASKGVVDQDWDDKFVEGLQRAIKASKVFLFYPFFYALYGNMSDNFINQGLQMKRPSWIQSSQLNAIHCLVVIVFIPVLDVFFFPVMARFNISMGPIKRILIGFIILVLTFIYVTVLQKFIYNTPPYYDFTGPDITVGSHNDISIWWQLPVYITISFAEIFASVTGIEYAFSQAPPELKSFLQALFLFTSGCGSILSMVLSLWSYDPAVMYSFAAQTVIMTIITVIFWLSFKKYDSQIRDQE</sequence>
<feature type="transmembrane region" description="Helical" evidence="7">
    <location>
        <begin position="111"/>
        <end position="132"/>
    </location>
</feature>
<organism evidence="8 9">
    <name type="scientific">Furculomyces boomerangus</name>
    <dbReference type="NCBI Taxonomy" id="61424"/>
    <lineage>
        <taxon>Eukaryota</taxon>
        <taxon>Fungi</taxon>
        <taxon>Fungi incertae sedis</taxon>
        <taxon>Zoopagomycota</taxon>
        <taxon>Kickxellomycotina</taxon>
        <taxon>Harpellomycetes</taxon>
        <taxon>Harpellales</taxon>
        <taxon>Harpellaceae</taxon>
        <taxon>Furculomyces</taxon>
    </lineage>
</organism>
<feature type="transmembrane region" description="Helical" evidence="7">
    <location>
        <begin position="194"/>
        <end position="213"/>
    </location>
</feature>
<evidence type="ECO:0000313" key="9">
    <source>
        <dbReference type="Proteomes" id="UP000245699"/>
    </source>
</evidence>
<feature type="transmembrane region" description="Helical" evidence="7">
    <location>
        <begin position="40"/>
        <end position="59"/>
    </location>
</feature>
<gene>
    <name evidence="8" type="ORF">BB559_003028</name>
</gene>
<dbReference type="EMBL" id="MBFT01000260">
    <property type="protein sequence ID" value="PVU94314.1"/>
    <property type="molecule type" value="Genomic_DNA"/>
</dbReference>
<feature type="transmembrane region" description="Helical" evidence="7">
    <location>
        <begin position="138"/>
        <end position="156"/>
    </location>
</feature>
<evidence type="ECO:0000256" key="1">
    <source>
        <dbReference type="ARBA" id="ARBA00004141"/>
    </source>
</evidence>
<comment type="caution">
    <text evidence="8">The sequence shown here is derived from an EMBL/GenBank/DDBJ whole genome shotgun (WGS) entry which is preliminary data.</text>
</comment>
<evidence type="ECO:0000256" key="3">
    <source>
        <dbReference type="ARBA" id="ARBA00022692"/>
    </source>
</evidence>
<protein>
    <recommendedName>
        <fullName evidence="10">Major facilitator superfamily (MFS) profile domain-containing protein</fullName>
    </recommendedName>
</protein>
<dbReference type="OrthoDB" id="8904098at2759"/>
<comment type="similarity">
    <text evidence="2 6">Belongs to the major facilitator superfamily. Proton-dependent oligopeptide transporter (POT/PTR) (TC 2.A.17) family.</text>
</comment>
<evidence type="ECO:0000256" key="4">
    <source>
        <dbReference type="ARBA" id="ARBA00022989"/>
    </source>
</evidence>
<feature type="transmembrane region" description="Helical" evidence="7">
    <location>
        <begin position="424"/>
        <end position="447"/>
    </location>
</feature>
<keyword evidence="9" id="KW-1185">Reference proteome</keyword>
<dbReference type="Gene3D" id="1.20.1250.20">
    <property type="entry name" value="MFS general substrate transporter like domains"/>
    <property type="match status" value="1"/>
</dbReference>
<feature type="transmembrane region" description="Helical" evidence="7">
    <location>
        <begin position="342"/>
        <end position="363"/>
    </location>
</feature>
<comment type="subcellular location">
    <subcellularLocation>
        <location evidence="1 6">Membrane</location>
        <topology evidence="1 6">Multi-pass membrane protein</topology>
    </subcellularLocation>
</comment>
<evidence type="ECO:0008006" key="10">
    <source>
        <dbReference type="Google" id="ProtNLM"/>
    </source>
</evidence>
<dbReference type="AlphaFoldDB" id="A0A2T9YPZ0"/>
<feature type="transmembrane region" description="Helical" evidence="7">
    <location>
        <begin position="484"/>
        <end position="506"/>
    </location>
</feature>
<dbReference type="PROSITE" id="PS01023">
    <property type="entry name" value="PTR2_2"/>
    <property type="match status" value="1"/>
</dbReference>
<name>A0A2T9YPZ0_9FUNG</name>
<feature type="transmembrane region" description="Helical" evidence="7">
    <location>
        <begin position="219"/>
        <end position="237"/>
    </location>
</feature>
<dbReference type="GO" id="GO:0016020">
    <property type="term" value="C:membrane"/>
    <property type="evidence" value="ECO:0007669"/>
    <property type="project" value="UniProtKB-SubCell"/>
</dbReference>
<feature type="transmembrane region" description="Helical" evidence="7">
    <location>
        <begin position="459"/>
        <end position="478"/>
    </location>
</feature>
<keyword evidence="5 7" id="KW-0472">Membrane</keyword>
<evidence type="ECO:0000313" key="8">
    <source>
        <dbReference type="EMBL" id="PVU94314.1"/>
    </source>
</evidence>
<dbReference type="GO" id="GO:0022857">
    <property type="term" value="F:transmembrane transporter activity"/>
    <property type="evidence" value="ECO:0007669"/>
    <property type="project" value="InterPro"/>
</dbReference>
<dbReference type="GO" id="GO:0006857">
    <property type="term" value="P:oligopeptide transport"/>
    <property type="evidence" value="ECO:0007669"/>
    <property type="project" value="InterPro"/>
</dbReference>
<dbReference type="InterPro" id="IPR000109">
    <property type="entry name" value="POT_fam"/>
</dbReference>
<dbReference type="PANTHER" id="PTHR11654">
    <property type="entry name" value="OLIGOPEPTIDE TRANSPORTER-RELATED"/>
    <property type="match status" value="1"/>
</dbReference>
<dbReference type="InterPro" id="IPR018456">
    <property type="entry name" value="PTR2_symporter_CS"/>
</dbReference>
<evidence type="ECO:0000256" key="5">
    <source>
        <dbReference type="ARBA" id="ARBA00023136"/>
    </source>
</evidence>
<dbReference type="InterPro" id="IPR036259">
    <property type="entry name" value="MFS_trans_sf"/>
</dbReference>
<dbReference type="Pfam" id="PF00854">
    <property type="entry name" value="PTR2"/>
    <property type="match status" value="1"/>
</dbReference>
<proteinExistence type="inferred from homology"/>
<evidence type="ECO:0000256" key="7">
    <source>
        <dbReference type="SAM" id="Phobius"/>
    </source>
</evidence>
<feature type="transmembrane region" description="Helical" evidence="7">
    <location>
        <begin position="79"/>
        <end position="99"/>
    </location>
</feature>
<accession>A0A2T9YPZ0</accession>
<evidence type="ECO:0000256" key="6">
    <source>
        <dbReference type="RuleBase" id="RU003755"/>
    </source>
</evidence>
<dbReference type="SUPFAM" id="SSF103473">
    <property type="entry name" value="MFS general substrate transporter"/>
    <property type="match status" value="1"/>
</dbReference>
<feature type="transmembrane region" description="Helical" evidence="7">
    <location>
        <begin position="375"/>
        <end position="396"/>
    </location>
</feature>
<dbReference type="Proteomes" id="UP000245699">
    <property type="component" value="Unassembled WGS sequence"/>
</dbReference>
<feature type="transmembrane region" description="Helical" evidence="7">
    <location>
        <begin position="304"/>
        <end position="322"/>
    </location>
</feature>
<keyword evidence="6" id="KW-0813">Transport</keyword>
<keyword evidence="4 7" id="KW-1133">Transmembrane helix</keyword>
<reference evidence="8 9" key="1">
    <citation type="journal article" date="2018" name="MBio">
        <title>Comparative Genomics Reveals the Core Gene Toolbox for the Fungus-Insect Symbiosis.</title>
        <authorList>
            <person name="Wang Y."/>
            <person name="Stata M."/>
            <person name="Wang W."/>
            <person name="Stajich J.E."/>
            <person name="White M.M."/>
            <person name="Moncalvo J.M."/>
        </authorList>
    </citation>
    <scope>NUCLEOTIDE SEQUENCE [LARGE SCALE GENOMIC DNA]</scope>
    <source>
        <strain evidence="8 9">AUS-77-4</strain>
    </source>
</reference>